<name>A0A9W3AAM3_BIOGL</name>
<accession>A0A9W3AAM3</accession>
<evidence type="ECO:0000313" key="13">
    <source>
        <dbReference type="RefSeq" id="XP_055884208.1"/>
    </source>
</evidence>
<feature type="transmembrane region" description="Helical" evidence="10">
    <location>
        <begin position="486"/>
        <end position="509"/>
    </location>
</feature>
<dbReference type="Proteomes" id="UP001165740">
    <property type="component" value="Chromosome 4"/>
</dbReference>
<feature type="transmembrane region" description="Helical" evidence="10">
    <location>
        <begin position="595"/>
        <end position="618"/>
    </location>
</feature>
<evidence type="ECO:0000256" key="9">
    <source>
        <dbReference type="ARBA" id="ARBA00023224"/>
    </source>
</evidence>
<proteinExistence type="predicted"/>
<evidence type="ECO:0000256" key="10">
    <source>
        <dbReference type="SAM" id="Phobius"/>
    </source>
</evidence>
<keyword evidence="9" id="KW-0807">Transducer</keyword>
<gene>
    <name evidence="13" type="primary">LOC106070124</name>
</gene>
<comment type="subcellular location">
    <subcellularLocation>
        <location evidence="1">Cell membrane</location>
        <topology evidence="1">Multi-pass membrane protein</topology>
    </subcellularLocation>
</comment>
<reference evidence="13" key="1">
    <citation type="submission" date="2025-08" db="UniProtKB">
        <authorList>
            <consortium name="RefSeq"/>
        </authorList>
    </citation>
    <scope>IDENTIFICATION</scope>
</reference>
<feature type="transmembrane region" description="Helical" evidence="10">
    <location>
        <begin position="567"/>
        <end position="589"/>
    </location>
</feature>
<dbReference type="PRINTS" id="PR00248">
    <property type="entry name" value="GPCRMGR"/>
</dbReference>
<keyword evidence="6 10" id="KW-0472">Membrane</keyword>
<dbReference type="InterPro" id="IPR001828">
    <property type="entry name" value="ANF_lig-bd_rcpt"/>
</dbReference>
<evidence type="ECO:0000259" key="11">
    <source>
        <dbReference type="PROSITE" id="PS50259"/>
    </source>
</evidence>
<feature type="transmembrane region" description="Helical" evidence="10">
    <location>
        <begin position="534"/>
        <end position="555"/>
    </location>
</feature>
<feature type="domain" description="G-protein coupled receptors family 3 profile" evidence="11">
    <location>
        <begin position="375"/>
        <end position="620"/>
    </location>
</feature>
<keyword evidence="4 10" id="KW-1133">Transmembrane helix</keyword>
<evidence type="ECO:0000256" key="2">
    <source>
        <dbReference type="ARBA" id="ARBA00022475"/>
    </source>
</evidence>
<dbReference type="SUPFAM" id="SSF53822">
    <property type="entry name" value="Periplasmic binding protein-like I"/>
    <property type="match status" value="1"/>
</dbReference>
<feature type="transmembrane region" description="Helical" evidence="10">
    <location>
        <begin position="444"/>
        <end position="466"/>
    </location>
</feature>
<dbReference type="InterPro" id="IPR017978">
    <property type="entry name" value="GPCR_3_C"/>
</dbReference>
<feature type="transmembrane region" description="Helical" evidence="10">
    <location>
        <begin position="378"/>
        <end position="398"/>
    </location>
</feature>
<keyword evidence="2" id="KW-1003">Cell membrane</keyword>
<keyword evidence="7" id="KW-0675">Receptor</keyword>
<keyword evidence="5" id="KW-0297">G-protein coupled receptor</keyword>
<evidence type="ECO:0000256" key="7">
    <source>
        <dbReference type="ARBA" id="ARBA00023170"/>
    </source>
</evidence>
<dbReference type="OrthoDB" id="5984008at2759"/>
<keyword evidence="3 10" id="KW-0812">Transmembrane</keyword>
<dbReference type="Pfam" id="PF01094">
    <property type="entry name" value="ANF_receptor"/>
    <property type="match status" value="1"/>
</dbReference>
<keyword evidence="8" id="KW-0325">Glycoprotein</keyword>
<dbReference type="Gene3D" id="2.10.50.30">
    <property type="entry name" value="GPCR, family 3, nine cysteines domain"/>
    <property type="match status" value="1"/>
</dbReference>
<dbReference type="InterPro" id="IPR050726">
    <property type="entry name" value="mGluR"/>
</dbReference>
<evidence type="ECO:0000313" key="12">
    <source>
        <dbReference type="Proteomes" id="UP001165740"/>
    </source>
</evidence>
<dbReference type="InterPro" id="IPR038550">
    <property type="entry name" value="GPCR_3_9-Cys_sf"/>
</dbReference>
<feature type="transmembrane region" description="Helical" evidence="10">
    <location>
        <begin position="410"/>
        <end position="432"/>
    </location>
</feature>
<evidence type="ECO:0000256" key="3">
    <source>
        <dbReference type="ARBA" id="ARBA00022692"/>
    </source>
</evidence>
<dbReference type="GeneID" id="106070124"/>
<evidence type="ECO:0000256" key="1">
    <source>
        <dbReference type="ARBA" id="ARBA00004651"/>
    </source>
</evidence>
<dbReference type="RefSeq" id="XP_055884208.1">
    <property type="nucleotide sequence ID" value="XM_056028233.1"/>
</dbReference>
<sequence length="669" mass="76877">MVPPDKNIAHAIKKFFLFQNWSHINVVVNPDVYKTEASFSNIMGILSQNFKCFSAVFEVDERFNFKKMINSILNSETASRIVLILTDELTMGMIIRAVEETQSEGKLLWVGLDKWVKLMIKKAVPLGSIGITDQGRYKSGFLEHLQRAEERKVNPWLETAINGTLNCMSKSCFENQLKRLKDMPNLTPSMYNAVMVFAHSLSIFLKRYCRTLNGSNAVRCFRSKRLKFPLLIANVSFVEESEEIRFTKHHYVNRPFSFYQYVGRRNKTLRSLAYQSKTNNTLKLLNDLDLTVFRFNVSYLNIKSYCTPACQKHEAHNYTSHCCYTCLACKGDQFVNKKFSTCQHCPSLHWPKLLPDNETECRPIPPFYLNMEDKVCTLLLAFSSACTLLVLLFGYLYWAKRRSIVVKASSFEISIGQMICFVTGYLAVPVLLLKPTYASCTIGVLMFTLSFNNSYMLMLIKAIRVYRIFKASMKMKRRISFTQTKFVLGASVVYFIFEVSIFFSISFFYPMTVSIYQPDEEVDYVEMACVLPDIHMASFLTIDFTLLTLSGILAFKTRVLPQRYKDSQVMTICIATTTISWSAFLPVFFTSKRYVTMMLSIIFAININHTVFFICIIITRTLEAYQEDSSTVLCSTPRETESKGLELEGSIPFLIKSPHQSIVRRASSI</sequence>
<dbReference type="PROSITE" id="PS50259">
    <property type="entry name" value="G_PROTEIN_RECEP_F3_4"/>
    <property type="match status" value="1"/>
</dbReference>
<organism evidence="12 13">
    <name type="scientific">Biomphalaria glabrata</name>
    <name type="common">Bloodfluke planorb</name>
    <name type="synonym">Freshwater snail</name>
    <dbReference type="NCBI Taxonomy" id="6526"/>
    <lineage>
        <taxon>Eukaryota</taxon>
        <taxon>Metazoa</taxon>
        <taxon>Spiralia</taxon>
        <taxon>Lophotrochozoa</taxon>
        <taxon>Mollusca</taxon>
        <taxon>Gastropoda</taxon>
        <taxon>Heterobranchia</taxon>
        <taxon>Euthyneura</taxon>
        <taxon>Panpulmonata</taxon>
        <taxon>Hygrophila</taxon>
        <taxon>Lymnaeoidea</taxon>
        <taxon>Planorbidae</taxon>
        <taxon>Biomphalaria</taxon>
    </lineage>
</organism>
<evidence type="ECO:0000256" key="4">
    <source>
        <dbReference type="ARBA" id="ARBA00022989"/>
    </source>
</evidence>
<dbReference type="GO" id="GO:0004930">
    <property type="term" value="F:G protein-coupled receptor activity"/>
    <property type="evidence" value="ECO:0007669"/>
    <property type="project" value="UniProtKB-KW"/>
</dbReference>
<dbReference type="InterPro" id="IPR000337">
    <property type="entry name" value="GPCR_3"/>
</dbReference>
<dbReference type="Pfam" id="PF00003">
    <property type="entry name" value="7tm_3"/>
    <property type="match status" value="1"/>
</dbReference>
<dbReference type="GO" id="GO:0005886">
    <property type="term" value="C:plasma membrane"/>
    <property type="evidence" value="ECO:0007669"/>
    <property type="project" value="UniProtKB-SubCell"/>
</dbReference>
<dbReference type="PANTHER" id="PTHR24060">
    <property type="entry name" value="METABOTROPIC GLUTAMATE RECEPTOR"/>
    <property type="match status" value="1"/>
</dbReference>
<dbReference type="InterPro" id="IPR028082">
    <property type="entry name" value="Peripla_BP_I"/>
</dbReference>
<keyword evidence="12" id="KW-1185">Reference proteome</keyword>
<dbReference type="AlphaFoldDB" id="A0A9W3AAM3"/>
<dbReference type="Gene3D" id="3.40.50.2300">
    <property type="match status" value="1"/>
</dbReference>
<protein>
    <submittedName>
        <fullName evidence="13">Metabotropic glutamate receptor 7-like</fullName>
    </submittedName>
</protein>
<evidence type="ECO:0000256" key="8">
    <source>
        <dbReference type="ARBA" id="ARBA00023180"/>
    </source>
</evidence>
<evidence type="ECO:0000256" key="6">
    <source>
        <dbReference type="ARBA" id="ARBA00023136"/>
    </source>
</evidence>
<evidence type="ECO:0000256" key="5">
    <source>
        <dbReference type="ARBA" id="ARBA00023040"/>
    </source>
</evidence>
<dbReference type="CDD" id="cd13953">
    <property type="entry name" value="7tm_classC_mGluR-like"/>
    <property type="match status" value="1"/>
</dbReference>